<organism evidence="1">
    <name type="scientific">Myoviridae sp. ctFPV8</name>
    <dbReference type="NCBI Taxonomy" id="2825068"/>
    <lineage>
        <taxon>Viruses</taxon>
        <taxon>Duplodnaviria</taxon>
        <taxon>Heunggongvirae</taxon>
        <taxon>Uroviricota</taxon>
        <taxon>Caudoviricetes</taxon>
    </lineage>
</organism>
<reference evidence="1" key="1">
    <citation type="journal article" date="2021" name="Proc. Natl. Acad. Sci. U.S.A.">
        <title>A Catalog of Tens of Thousands of Viruses from Human Metagenomes Reveals Hidden Associations with Chronic Diseases.</title>
        <authorList>
            <person name="Tisza M.J."/>
            <person name="Buck C.B."/>
        </authorList>
    </citation>
    <scope>NUCLEOTIDE SEQUENCE</scope>
    <source>
        <strain evidence="1">CtFPV8</strain>
    </source>
</reference>
<evidence type="ECO:0000313" key="1">
    <source>
        <dbReference type="EMBL" id="DAE04294.1"/>
    </source>
</evidence>
<name>A0A8S5PB47_9CAUD</name>
<proteinExistence type="predicted"/>
<dbReference type="EMBL" id="BK015385">
    <property type="protein sequence ID" value="DAE04294.1"/>
    <property type="molecule type" value="Genomic_DNA"/>
</dbReference>
<accession>A0A8S5PB47</accession>
<sequence length="39" mass="4857">MSIANEYIIRKCFYFSYIYYSWQYQANELCQKIFLMGLN</sequence>
<protein>
    <submittedName>
        <fullName evidence="1">Uncharacterized protein</fullName>
    </submittedName>
</protein>